<dbReference type="InterPro" id="IPR032710">
    <property type="entry name" value="NTF2-like_dom_sf"/>
</dbReference>
<dbReference type="Proteomes" id="UP000072741">
    <property type="component" value="Unassembled WGS sequence"/>
</dbReference>
<dbReference type="CDD" id="cd00667">
    <property type="entry name" value="ring_hydroxylating_dioxygenases_beta"/>
    <property type="match status" value="1"/>
</dbReference>
<evidence type="ECO:0000313" key="4">
    <source>
        <dbReference type="EMBL" id="KTT27639.1"/>
    </source>
</evidence>
<dbReference type="Gene3D" id="3.10.450.50">
    <property type="match status" value="1"/>
</dbReference>
<proteinExistence type="inferred from homology"/>
<dbReference type="EMBL" id="LDSL01000009">
    <property type="protein sequence ID" value="KTT27639.1"/>
    <property type="molecule type" value="Genomic_DNA"/>
</dbReference>
<evidence type="ECO:0000313" key="5">
    <source>
        <dbReference type="Proteomes" id="UP000072741"/>
    </source>
</evidence>
<dbReference type="Pfam" id="PF13577">
    <property type="entry name" value="SnoaL_4"/>
    <property type="match status" value="1"/>
</dbReference>
<sequence>MNTAHAQVLDLQLRYAHAVDDDALEQWPGFFTPQGRYRVIPRENHARGLPACLIDCQGVAMMQDRVVSLRTANIYNIHFDRHLMSPPLVAPADGDGLVRARTQFLVIQSDQAGVSKPFAAGVYLDLVDLRGPQPLFAERTVVLDSYGVQELLATPI</sequence>
<reference evidence="4 5" key="1">
    <citation type="journal article" date="2016" name="Front. Microbiol.">
        <title>Genomic Resource of Rice Seed Associated Bacteria.</title>
        <authorList>
            <person name="Midha S."/>
            <person name="Bansal K."/>
            <person name="Sharma S."/>
            <person name="Kumar N."/>
            <person name="Patil P.P."/>
            <person name="Chaudhry V."/>
            <person name="Patil P.B."/>
        </authorList>
    </citation>
    <scope>NUCLEOTIDE SEQUENCE [LARGE SCALE GENOMIC DNA]</scope>
    <source>
        <strain evidence="4 5">NS331</strain>
    </source>
</reference>
<dbReference type="InterPro" id="IPR037401">
    <property type="entry name" value="SnoaL-like"/>
</dbReference>
<evidence type="ECO:0000259" key="3">
    <source>
        <dbReference type="Pfam" id="PF13577"/>
    </source>
</evidence>
<protein>
    <recommendedName>
        <fullName evidence="3">SnoaL-like domain-containing protein</fullName>
    </recommendedName>
</protein>
<keyword evidence="2" id="KW-0560">Oxidoreductase</keyword>
<keyword evidence="5" id="KW-1185">Reference proteome</keyword>
<feature type="domain" description="SnoaL-like" evidence="3">
    <location>
        <begin position="4"/>
        <end position="125"/>
    </location>
</feature>
<gene>
    <name evidence="4" type="ORF">NS331_01040</name>
</gene>
<comment type="caution">
    <text evidence="4">The sequence shown here is derived from an EMBL/GenBank/DDBJ whole genome shotgun (WGS) entry which is preliminary data.</text>
</comment>
<dbReference type="PATRIC" id="fig|433924.3.peg.4998"/>
<dbReference type="AlphaFoldDB" id="A0A147HC36"/>
<dbReference type="RefSeq" id="WP_058640170.1">
    <property type="nucleotide sequence ID" value="NZ_LDSL01000009.1"/>
</dbReference>
<organism evidence="4 5">
    <name type="scientific">Pseudacidovorax intermedius</name>
    <dbReference type="NCBI Taxonomy" id="433924"/>
    <lineage>
        <taxon>Bacteria</taxon>
        <taxon>Pseudomonadati</taxon>
        <taxon>Pseudomonadota</taxon>
        <taxon>Betaproteobacteria</taxon>
        <taxon>Burkholderiales</taxon>
        <taxon>Comamonadaceae</taxon>
        <taxon>Pseudacidovorax</taxon>
    </lineage>
</organism>
<dbReference type="SUPFAM" id="SSF54427">
    <property type="entry name" value="NTF2-like"/>
    <property type="match status" value="1"/>
</dbReference>
<comment type="similarity">
    <text evidence="1">Belongs to the bacterial ring-hydroxylating dioxygenase beta subunit family.</text>
</comment>
<evidence type="ECO:0000256" key="2">
    <source>
        <dbReference type="ARBA" id="ARBA00023002"/>
    </source>
</evidence>
<dbReference type="GO" id="GO:0016491">
    <property type="term" value="F:oxidoreductase activity"/>
    <property type="evidence" value="ECO:0007669"/>
    <property type="project" value="UniProtKB-KW"/>
</dbReference>
<accession>A0A147HC36</accession>
<dbReference type="InterPro" id="IPR000391">
    <property type="entry name" value="Rng_hydr_dOase-bsu"/>
</dbReference>
<evidence type="ECO:0000256" key="1">
    <source>
        <dbReference type="ARBA" id="ARBA00009570"/>
    </source>
</evidence>
<name>A0A147HC36_9BURK</name>